<dbReference type="Gene3D" id="2.60.200.20">
    <property type="match status" value="1"/>
</dbReference>
<dbReference type="PROSITE" id="PS50006">
    <property type="entry name" value="FHA_DOMAIN"/>
    <property type="match status" value="1"/>
</dbReference>
<dbReference type="InterPro" id="IPR000253">
    <property type="entry name" value="FHA_dom"/>
</dbReference>
<keyword evidence="5" id="KW-1185">Reference proteome</keyword>
<gene>
    <name evidence="4" type="ORF">MSL71_1710</name>
</gene>
<accession>A0A4U8YH55</accession>
<organism evidence="4 5">
    <name type="scientific">Desulfoluna butyratoxydans</name>
    <dbReference type="NCBI Taxonomy" id="231438"/>
    <lineage>
        <taxon>Bacteria</taxon>
        <taxon>Pseudomonadati</taxon>
        <taxon>Thermodesulfobacteriota</taxon>
        <taxon>Desulfobacteria</taxon>
        <taxon>Desulfobacterales</taxon>
        <taxon>Desulfolunaceae</taxon>
        <taxon>Desulfoluna</taxon>
    </lineage>
</organism>
<dbReference type="Pfam" id="PF00498">
    <property type="entry name" value="FHA"/>
    <property type="match status" value="1"/>
</dbReference>
<evidence type="ECO:0000256" key="1">
    <source>
        <dbReference type="SAM" id="Phobius"/>
    </source>
</evidence>
<protein>
    <submittedName>
        <fullName evidence="4">Smad/fha domain</fullName>
    </submittedName>
</protein>
<evidence type="ECO:0000313" key="4">
    <source>
        <dbReference type="EMBL" id="VFQ42550.1"/>
    </source>
</evidence>
<dbReference type="AlphaFoldDB" id="A0A4U8YH55"/>
<feature type="signal peptide" evidence="2">
    <location>
        <begin position="1"/>
        <end position="17"/>
    </location>
</feature>
<feature type="transmembrane region" description="Helical" evidence="1">
    <location>
        <begin position="215"/>
        <end position="235"/>
    </location>
</feature>
<keyword evidence="2" id="KW-0732">Signal</keyword>
<keyword evidence="1" id="KW-1133">Transmembrane helix</keyword>
<dbReference type="SUPFAM" id="SSF49879">
    <property type="entry name" value="SMAD/FHA domain"/>
    <property type="match status" value="1"/>
</dbReference>
<sequence length="597" mass="65267">MKIVRWAVALLFLSAMAAVSVQPVRYHFLTSKEVAPIPDHTSYRKSMEELLPERVRAMAEGRECRDFLIPPVAVTGDSQGLPHLLMDVRMALGSHAGWQLCVDDGVKEAMIKRWDERFKLWGAMGTGREMIAHVRSQKDAAMKIRYSALCSVQVLTGGGNDRRVVVTVNDEKLQSKLFDVSVSFMAPDTLNALTSQRDAALAGLAEEKARAARQLTFLGGLGVAFLIYLLGWGLYARGAKKKKAAYHAYLIDEIEKREELIRNGHYVAALDLADEYLSVFSKDTDVKAFRERLVDFTGGDPKKAQLAWVEAKKLAQRLASDAPLENGRYLLPDEKRDIAGLLPYHADLKNSFDRLLAMDEAAEQERAAAAEGRFVEVREAFRQGDLDRGRSLLEHFLAVYPEYPEAVSMKGALASPRGRHFTLKTGQGAEVTVVAGDRLTLGRGDEVAVPDVVLSDRRVSRQHLSLALDTGTLTASDLGSAGGTYLNGDAIEGGATLSEGDLLTLSRVINFDVSCVQANGEGVTGALLQGDDSFLCVVRSKLALSFSDSGAGCKEGRVTVWRSGETVWVATPTSLVFPAEQSVYRVEDTLEIKEVTA</sequence>
<evidence type="ECO:0000256" key="2">
    <source>
        <dbReference type="SAM" id="SignalP"/>
    </source>
</evidence>
<proteinExistence type="predicted"/>
<reference evidence="4 5" key="1">
    <citation type="submission" date="2019-03" db="EMBL/GenBank/DDBJ databases">
        <authorList>
            <person name="Nijsse B."/>
        </authorList>
    </citation>
    <scope>NUCLEOTIDE SEQUENCE [LARGE SCALE GENOMIC DNA]</scope>
    <source>
        <strain evidence="4">Desulfoluna butyratoxydans MSL71</strain>
    </source>
</reference>
<feature type="chain" id="PRO_5020674422" evidence="2">
    <location>
        <begin position="18"/>
        <end position="597"/>
    </location>
</feature>
<evidence type="ECO:0000313" key="5">
    <source>
        <dbReference type="Proteomes" id="UP000507962"/>
    </source>
</evidence>
<evidence type="ECO:0000259" key="3">
    <source>
        <dbReference type="PROSITE" id="PS50006"/>
    </source>
</evidence>
<keyword evidence="1" id="KW-0472">Membrane</keyword>
<feature type="domain" description="FHA" evidence="3">
    <location>
        <begin position="439"/>
        <end position="491"/>
    </location>
</feature>
<keyword evidence="1" id="KW-0812">Transmembrane</keyword>
<dbReference type="EMBL" id="CAADHO010000001">
    <property type="protein sequence ID" value="VFQ42550.1"/>
    <property type="molecule type" value="Genomic_DNA"/>
</dbReference>
<dbReference type="SMART" id="SM00240">
    <property type="entry name" value="FHA"/>
    <property type="match status" value="1"/>
</dbReference>
<dbReference type="InterPro" id="IPR008984">
    <property type="entry name" value="SMAD_FHA_dom_sf"/>
</dbReference>
<name>A0A4U8YH55_9BACT</name>
<dbReference type="Proteomes" id="UP000507962">
    <property type="component" value="Unassembled WGS sequence"/>
</dbReference>
<dbReference type="CDD" id="cd00060">
    <property type="entry name" value="FHA"/>
    <property type="match status" value="1"/>
</dbReference>
<dbReference type="RefSeq" id="WP_180136791.1">
    <property type="nucleotide sequence ID" value="NZ_CAADHO010000001.1"/>
</dbReference>